<gene>
    <name evidence="1" type="ORF">JMUB3936_p1005</name>
</gene>
<keyword evidence="1" id="KW-0614">Plasmid</keyword>
<dbReference type="AlphaFoldDB" id="A0A510L0D8"/>
<evidence type="ECO:0000313" key="1">
    <source>
        <dbReference type="EMBL" id="BBM55933.1"/>
    </source>
</evidence>
<organism evidence="1 2">
    <name type="scientific">Leptotrichia wadei</name>
    <dbReference type="NCBI Taxonomy" id="157687"/>
    <lineage>
        <taxon>Bacteria</taxon>
        <taxon>Fusobacteriati</taxon>
        <taxon>Fusobacteriota</taxon>
        <taxon>Fusobacteriia</taxon>
        <taxon>Fusobacteriales</taxon>
        <taxon>Leptotrichiaceae</taxon>
        <taxon>Leptotrichia</taxon>
    </lineage>
</organism>
<protein>
    <submittedName>
        <fullName evidence="1">Acetyl-CoA decarbonylase/synthase complex gamma subunit</fullName>
    </submittedName>
</protein>
<name>A0A510L0D8_9FUSO</name>
<accession>A0A510L0D8</accession>
<dbReference type="EMBL" id="AP019842">
    <property type="protein sequence ID" value="BBM55933.1"/>
    <property type="molecule type" value="Genomic_DNA"/>
</dbReference>
<dbReference type="Proteomes" id="UP000321944">
    <property type="component" value="Plasmid pJMUB3934p1"/>
</dbReference>
<sequence length="93" mass="10673">MQNFRKLPAMKKKIAGASNKLGKMNEMIEKIKNDSEIDENIKKLMEQNLRYYVQKNTVSMQGLKVGGGNDVRKKFDKINNFNCSNCSNADRNN</sequence>
<evidence type="ECO:0000313" key="2">
    <source>
        <dbReference type="Proteomes" id="UP000321944"/>
    </source>
</evidence>
<proteinExistence type="predicted"/>
<reference evidence="1 2" key="1">
    <citation type="submission" date="2019-07" db="EMBL/GenBank/DDBJ databases">
        <title>Complete Genome Sequence of Leptotrichia wadei Strain JMUB3936.</title>
        <authorList>
            <person name="Watanabe S."/>
            <person name="Cui L."/>
        </authorList>
    </citation>
    <scope>NUCLEOTIDE SEQUENCE [LARGE SCALE GENOMIC DNA]</scope>
    <source>
        <strain evidence="1 2">JMUB3936</strain>
        <plasmid evidence="2">pjmub3934p1 dna</plasmid>
    </source>
</reference>
<geneLocation type="plasmid" evidence="2">
    <name>pjmub3934p1 dna</name>
</geneLocation>
<dbReference type="RefSeq" id="WP_147004600.1">
    <property type="nucleotide sequence ID" value="NZ_AP019842.1"/>
</dbReference>